<dbReference type="EMBL" id="CP040908">
    <property type="protein sequence ID" value="QLL59094.1"/>
    <property type="molecule type" value="Genomic_DNA"/>
</dbReference>
<dbReference type="InterPro" id="IPR012336">
    <property type="entry name" value="Thioredoxin-like_fold"/>
</dbReference>
<keyword evidence="3" id="KW-1185">Reference proteome</keyword>
<evidence type="ECO:0000313" key="3">
    <source>
        <dbReference type="Proteomes" id="UP000510643"/>
    </source>
</evidence>
<feature type="domain" description="Thioredoxin" evidence="1">
    <location>
        <begin position="232"/>
        <end position="368"/>
    </location>
</feature>
<dbReference type="Proteomes" id="UP000510643">
    <property type="component" value="Chromosome"/>
</dbReference>
<dbReference type="PANTHER" id="PTHR42852:SF13">
    <property type="entry name" value="PROTEIN DIPZ"/>
    <property type="match status" value="1"/>
</dbReference>
<protein>
    <submittedName>
        <fullName evidence="2">AhpC/TSA family protein</fullName>
    </submittedName>
</protein>
<dbReference type="Pfam" id="PF13905">
    <property type="entry name" value="Thioredoxin_8"/>
    <property type="match status" value="1"/>
</dbReference>
<dbReference type="CDD" id="cd02966">
    <property type="entry name" value="TlpA_like_family"/>
    <property type="match status" value="1"/>
</dbReference>
<dbReference type="SUPFAM" id="SSF52833">
    <property type="entry name" value="Thioredoxin-like"/>
    <property type="match status" value="1"/>
</dbReference>
<dbReference type="PROSITE" id="PS51352">
    <property type="entry name" value="THIOREDOXIN_2"/>
    <property type="match status" value="1"/>
</dbReference>
<gene>
    <name evidence="2" type="ORF">FH779_13795</name>
</gene>
<dbReference type="AlphaFoldDB" id="A0A7H9DV78"/>
<dbReference type="GeneID" id="78402551"/>
<accession>A0A7H9DV78</accession>
<dbReference type="Gene3D" id="3.40.30.10">
    <property type="entry name" value="Glutaredoxin"/>
    <property type="match status" value="1"/>
</dbReference>
<name>A0A7H9DV78_9FLAO</name>
<dbReference type="InterPro" id="IPR025380">
    <property type="entry name" value="DUF4369"/>
</dbReference>
<sequence length="368" mass="42709">MTKLLTLIILFVFTNLFAQKQFTISGKLDGFDENALVKISINNAPIDSVVLVKGGYKLEGKLKEVPSSVYITVKNGKDYHSALLFIGNEKITLNATKKDFPYDVKTSGSEYDEMRYKYAQFDKDYTIKRREFLTDMMSLREQNKWNDSLQKAYWGKVEPYGKITALDNEFAKNSLQFYQDNINSYYTLSLVNSYKTELSKEVLIDLMNKLESKYKKSAYYKSIMTDINTEKLNIGDSYIDFMAYNQSNKKVNFSDYFKGKYVLLDFTTFYCGFSLESIPVLDQIKTNNLDKLEIVSFYVDKEEIGYKNFLLKHAEDWISLWDKEGRTGGTYTKYKIIGTPTFYLFNPEGKLILADFGLDEKKITESIK</sequence>
<dbReference type="RefSeq" id="WP_180905119.1">
    <property type="nucleotide sequence ID" value="NZ_CP040908.1"/>
</dbReference>
<evidence type="ECO:0000313" key="2">
    <source>
        <dbReference type="EMBL" id="QLL59094.1"/>
    </source>
</evidence>
<reference evidence="2 3" key="1">
    <citation type="submission" date="2019-06" db="EMBL/GenBank/DDBJ databases">
        <title>Emergence of pandrug resistant Empedobacter falsenii in China.</title>
        <authorList>
            <person name="Dong N."/>
            <person name="Chen S."/>
            <person name="Zhang R."/>
        </authorList>
    </citation>
    <scope>NUCLEOTIDE SEQUENCE [LARGE SCALE GENOMIC DNA]</scope>
    <source>
        <strain evidence="2 3">1681-1</strain>
    </source>
</reference>
<dbReference type="Pfam" id="PF14289">
    <property type="entry name" value="DUF4369"/>
    <property type="match status" value="1"/>
</dbReference>
<dbReference type="KEGG" id="efal:FH779_13795"/>
<organism evidence="2 3">
    <name type="scientific">Empedobacter falsenii</name>
    <dbReference type="NCBI Taxonomy" id="343874"/>
    <lineage>
        <taxon>Bacteria</taxon>
        <taxon>Pseudomonadati</taxon>
        <taxon>Bacteroidota</taxon>
        <taxon>Flavobacteriia</taxon>
        <taxon>Flavobacteriales</taxon>
        <taxon>Weeksellaceae</taxon>
        <taxon>Empedobacter</taxon>
    </lineage>
</organism>
<dbReference type="PANTHER" id="PTHR42852">
    <property type="entry name" value="THIOL:DISULFIDE INTERCHANGE PROTEIN DSBE"/>
    <property type="match status" value="1"/>
</dbReference>
<proteinExistence type="predicted"/>
<evidence type="ECO:0000259" key="1">
    <source>
        <dbReference type="PROSITE" id="PS51352"/>
    </source>
</evidence>
<dbReference type="InterPro" id="IPR050553">
    <property type="entry name" value="Thioredoxin_ResA/DsbE_sf"/>
</dbReference>
<dbReference type="InterPro" id="IPR036249">
    <property type="entry name" value="Thioredoxin-like_sf"/>
</dbReference>
<dbReference type="InterPro" id="IPR013766">
    <property type="entry name" value="Thioredoxin_domain"/>
</dbReference>